<dbReference type="EMBL" id="UINC01189268">
    <property type="protein sequence ID" value="SVE02885.1"/>
    <property type="molecule type" value="Genomic_DNA"/>
</dbReference>
<dbReference type="Gene3D" id="3.20.20.120">
    <property type="entry name" value="Enolase-like C-terminal domain"/>
    <property type="match status" value="1"/>
</dbReference>
<dbReference type="InterPro" id="IPR036849">
    <property type="entry name" value="Enolase-like_C_sf"/>
</dbReference>
<reference evidence="2" key="1">
    <citation type="submission" date="2018-05" db="EMBL/GenBank/DDBJ databases">
        <authorList>
            <person name="Lanie J.A."/>
            <person name="Ng W.-L."/>
            <person name="Kazmierczak K.M."/>
            <person name="Andrzejewski T.M."/>
            <person name="Davidsen T.M."/>
            <person name="Wayne K.J."/>
            <person name="Tettelin H."/>
            <person name="Glass J.I."/>
            <person name="Rusch D."/>
            <person name="Podicherti R."/>
            <person name="Tsui H.-C.T."/>
            <person name="Winkler M.E."/>
        </authorList>
    </citation>
    <scope>NUCLEOTIDE SEQUENCE</scope>
</reference>
<feature type="non-terminal residue" evidence="2">
    <location>
        <position position="1"/>
    </location>
</feature>
<proteinExistence type="predicted"/>
<evidence type="ECO:0000259" key="1">
    <source>
        <dbReference type="Pfam" id="PF13378"/>
    </source>
</evidence>
<organism evidence="2">
    <name type="scientific">marine metagenome</name>
    <dbReference type="NCBI Taxonomy" id="408172"/>
    <lineage>
        <taxon>unclassified sequences</taxon>
        <taxon>metagenomes</taxon>
        <taxon>ecological metagenomes</taxon>
    </lineage>
</organism>
<feature type="domain" description="Enolase C-terminal" evidence="1">
    <location>
        <begin position="3"/>
        <end position="133"/>
    </location>
</feature>
<sequence length="140" mass="15199">IQGQVEIARALDIQIANGEWSRTRYEMREAFERRTCDVTMPDIGRTGLTEGKRIAILADTYNIPFSPHIGGAGILAIAASIQLSAAIPNFIIMEHSPGAYANKCRITRSAPQPADGAFILDDTPGLGVDVDDRMLETLSK</sequence>
<gene>
    <name evidence="2" type="ORF">METZ01_LOCUS455739</name>
</gene>
<dbReference type="Pfam" id="PF13378">
    <property type="entry name" value="MR_MLE_C"/>
    <property type="match status" value="1"/>
</dbReference>
<name>A0A383A6M2_9ZZZZ</name>
<dbReference type="SUPFAM" id="SSF51604">
    <property type="entry name" value="Enolase C-terminal domain-like"/>
    <property type="match status" value="1"/>
</dbReference>
<dbReference type="AlphaFoldDB" id="A0A383A6M2"/>
<dbReference type="PANTHER" id="PTHR48080:SF2">
    <property type="entry name" value="D-GALACTONATE DEHYDRATASE"/>
    <property type="match status" value="1"/>
</dbReference>
<dbReference type="InterPro" id="IPR029065">
    <property type="entry name" value="Enolase_C-like"/>
</dbReference>
<dbReference type="InterPro" id="IPR034593">
    <property type="entry name" value="DgoD-like"/>
</dbReference>
<protein>
    <recommendedName>
        <fullName evidence="1">Enolase C-terminal domain-containing protein</fullName>
    </recommendedName>
</protein>
<accession>A0A383A6M2</accession>
<dbReference type="PANTHER" id="PTHR48080">
    <property type="entry name" value="D-GALACTONATE DEHYDRATASE-RELATED"/>
    <property type="match status" value="1"/>
</dbReference>
<evidence type="ECO:0000313" key="2">
    <source>
        <dbReference type="EMBL" id="SVE02885.1"/>
    </source>
</evidence>